<evidence type="ECO:0000256" key="3">
    <source>
        <dbReference type="ARBA" id="ARBA00022840"/>
    </source>
</evidence>
<gene>
    <name evidence="5" type="ORF">IAA53_02430</name>
</gene>
<dbReference type="InterPro" id="IPR003439">
    <property type="entry name" value="ABC_transporter-like_ATP-bd"/>
</dbReference>
<reference evidence="5" key="1">
    <citation type="submission" date="2020-10" db="EMBL/GenBank/DDBJ databases">
        <authorList>
            <person name="Gilroy R."/>
        </authorList>
    </citation>
    <scope>NUCLEOTIDE SEQUENCE</scope>
    <source>
        <strain evidence="5">ChiBcec15-4380</strain>
    </source>
</reference>
<dbReference type="Gene3D" id="3.40.50.300">
    <property type="entry name" value="P-loop containing nucleotide triphosphate hydrolases"/>
    <property type="match status" value="1"/>
</dbReference>
<dbReference type="InterPro" id="IPR003593">
    <property type="entry name" value="AAA+_ATPase"/>
</dbReference>
<organism evidence="5 6">
    <name type="scientific">Candidatus Avoscillospira avicola</name>
    <dbReference type="NCBI Taxonomy" id="2840706"/>
    <lineage>
        <taxon>Bacteria</taxon>
        <taxon>Bacillati</taxon>
        <taxon>Bacillota</taxon>
        <taxon>Clostridia</taxon>
        <taxon>Eubacteriales</taxon>
        <taxon>Oscillospiraceae</taxon>
        <taxon>Oscillospiraceae incertae sedis</taxon>
        <taxon>Candidatus Avoscillospira</taxon>
    </lineage>
</organism>
<accession>A0A9D1IVM7</accession>
<protein>
    <submittedName>
        <fullName evidence="5">ABC transporter ATP-binding protein</fullName>
    </submittedName>
</protein>
<evidence type="ECO:0000256" key="2">
    <source>
        <dbReference type="ARBA" id="ARBA00022741"/>
    </source>
</evidence>
<comment type="caution">
    <text evidence="5">The sequence shown here is derived from an EMBL/GenBank/DDBJ whole genome shotgun (WGS) entry which is preliminary data.</text>
</comment>
<keyword evidence="1" id="KW-0813">Transport</keyword>
<dbReference type="GO" id="GO:0005524">
    <property type="term" value="F:ATP binding"/>
    <property type="evidence" value="ECO:0007669"/>
    <property type="project" value="UniProtKB-KW"/>
</dbReference>
<sequence length="254" mass="29037">MREPLLEVRGLSKHYPGFSLEDVQFSLAPGRIMGLIGKNGAGKSTTLKAILNMVSPERGSVTMFGQDFYRNEKTCKARVGVVFGGIDFYPLQKLSAITAVTRRFYPDWDQAQYRRYLRQFDLEENKRFKALSNGMQVKYLLALALSHHAQLLILDEPTSGLDPVSREELLHLFRQLVRRENCAILFSTHITSDLDKCADDITYLHRGRVLASADRETFLRSFEHLKTPGETVPLSLEEIMLRTERRAWDEDAAL</sequence>
<evidence type="ECO:0000313" key="6">
    <source>
        <dbReference type="Proteomes" id="UP000824239"/>
    </source>
</evidence>
<evidence type="ECO:0000259" key="4">
    <source>
        <dbReference type="PROSITE" id="PS50893"/>
    </source>
</evidence>
<dbReference type="GO" id="GO:0016887">
    <property type="term" value="F:ATP hydrolysis activity"/>
    <property type="evidence" value="ECO:0007669"/>
    <property type="project" value="InterPro"/>
</dbReference>
<dbReference type="PANTHER" id="PTHR42939">
    <property type="entry name" value="ABC TRANSPORTER ATP-BINDING PROTEIN ALBC-RELATED"/>
    <property type="match status" value="1"/>
</dbReference>
<dbReference type="AlphaFoldDB" id="A0A9D1IVM7"/>
<keyword evidence="2" id="KW-0547">Nucleotide-binding</keyword>
<proteinExistence type="predicted"/>
<feature type="domain" description="ABC transporter" evidence="4">
    <location>
        <begin position="1"/>
        <end position="231"/>
    </location>
</feature>
<keyword evidence="3 5" id="KW-0067">ATP-binding</keyword>
<dbReference type="CDD" id="cd03230">
    <property type="entry name" value="ABC_DR_subfamily_A"/>
    <property type="match status" value="1"/>
</dbReference>
<evidence type="ECO:0000313" key="5">
    <source>
        <dbReference type="EMBL" id="HIR50137.1"/>
    </source>
</evidence>
<evidence type="ECO:0000256" key="1">
    <source>
        <dbReference type="ARBA" id="ARBA00022448"/>
    </source>
</evidence>
<name>A0A9D1IVM7_9FIRM</name>
<dbReference type="InterPro" id="IPR051782">
    <property type="entry name" value="ABC_Transporter_VariousFunc"/>
</dbReference>
<dbReference type="SUPFAM" id="SSF52540">
    <property type="entry name" value="P-loop containing nucleoside triphosphate hydrolases"/>
    <property type="match status" value="1"/>
</dbReference>
<dbReference type="PROSITE" id="PS50893">
    <property type="entry name" value="ABC_TRANSPORTER_2"/>
    <property type="match status" value="1"/>
</dbReference>
<reference evidence="5" key="2">
    <citation type="journal article" date="2021" name="PeerJ">
        <title>Extensive microbial diversity within the chicken gut microbiome revealed by metagenomics and culture.</title>
        <authorList>
            <person name="Gilroy R."/>
            <person name="Ravi A."/>
            <person name="Getino M."/>
            <person name="Pursley I."/>
            <person name="Horton D.L."/>
            <person name="Alikhan N.F."/>
            <person name="Baker D."/>
            <person name="Gharbi K."/>
            <person name="Hall N."/>
            <person name="Watson M."/>
            <person name="Adriaenssens E.M."/>
            <person name="Foster-Nyarko E."/>
            <person name="Jarju S."/>
            <person name="Secka A."/>
            <person name="Antonio M."/>
            <person name="Oren A."/>
            <person name="Chaudhuri R.R."/>
            <person name="La Ragione R."/>
            <person name="Hildebrand F."/>
            <person name="Pallen M.J."/>
        </authorList>
    </citation>
    <scope>NUCLEOTIDE SEQUENCE</scope>
    <source>
        <strain evidence="5">ChiBcec15-4380</strain>
    </source>
</reference>
<dbReference type="PANTHER" id="PTHR42939:SF3">
    <property type="entry name" value="ABC TRANSPORTER ATP-BINDING COMPONENT"/>
    <property type="match status" value="1"/>
</dbReference>
<dbReference type="EMBL" id="DVHE01000016">
    <property type="protein sequence ID" value="HIR50137.1"/>
    <property type="molecule type" value="Genomic_DNA"/>
</dbReference>
<dbReference type="Pfam" id="PF00005">
    <property type="entry name" value="ABC_tran"/>
    <property type="match status" value="1"/>
</dbReference>
<dbReference type="InterPro" id="IPR027417">
    <property type="entry name" value="P-loop_NTPase"/>
</dbReference>
<dbReference type="Proteomes" id="UP000824239">
    <property type="component" value="Unassembled WGS sequence"/>
</dbReference>
<dbReference type="SMART" id="SM00382">
    <property type="entry name" value="AAA"/>
    <property type="match status" value="1"/>
</dbReference>